<dbReference type="Pfam" id="PF01098">
    <property type="entry name" value="FTSW_RODA_SPOVE"/>
    <property type="match status" value="1"/>
</dbReference>
<feature type="transmembrane region" description="Helical" evidence="6">
    <location>
        <begin position="130"/>
        <end position="151"/>
    </location>
</feature>
<evidence type="ECO:0000313" key="7">
    <source>
        <dbReference type="EMBL" id="CAB4362913.1"/>
    </source>
</evidence>
<evidence type="ECO:0000256" key="1">
    <source>
        <dbReference type="ARBA" id="ARBA00004141"/>
    </source>
</evidence>
<evidence type="ECO:0000256" key="5">
    <source>
        <dbReference type="ARBA" id="ARBA00023136"/>
    </source>
</evidence>
<accession>A0A6J7BRD4</accession>
<dbReference type="GO" id="GO:0005886">
    <property type="term" value="C:plasma membrane"/>
    <property type="evidence" value="ECO:0007669"/>
    <property type="project" value="TreeGrafter"/>
</dbReference>
<evidence type="ECO:0000313" key="8">
    <source>
        <dbReference type="EMBL" id="CAB4711453.1"/>
    </source>
</evidence>
<evidence type="ECO:0000256" key="6">
    <source>
        <dbReference type="SAM" id="Phobius"/>
    </source>
</evidence>
<dbReference type="InterPro" id="IPR001182">
    <property type="entry name" value="FtsW/RodA"/>
</dbReference>
<name>A0A6J7BRD4_9ZZZZ</name>
<feature type="transmembrane region" description="Helical" evidence="6">
    <location>
        <begin position="74"/>
        <end position="92"/>
    </location>
</feature>
<evidence type="ECO:0000256" key="2">
    <source>
        <dbReference type="ARBA" id="ARBA00022692"/>
    </source>
</evidence>
<gene>
    <name evidence="8" type="ORF">UFOPK2656_00702</name>
    <name evidence="9" type="ORF">UFOPK3099_00193</name>
    <name evidence="10" type="ORF">UFOPK3267_00671</name>
    <name evidence="11" type="ORF">UFOPK3651_00740</name>
    <name evidence="7" type="ORF">UFOPK4189_00700</name>
</gene>
<evidence type="ECO:0000256" key="3">
    <source>
        <dbReference type="ARBA" id="ARBA00022960"/>
    </source>
</evidence>
<keyword evidence="5 6" id="KW-0472">Membrane</keyword>
<evidence type="ECO:0000256" key="4">
    <source>
        <dbReference type="ARBA" id="ARBA00022989"/>
    </source>
</evidence>
<evidence type="ECO:0000313" key="9">
    <source>
        <dbReference type="EMBL" id="CAB4802335.1"/>
    </source>
</evidence>
<dbReference type="GO" id="GO:0032153">
    <property type="term" value="C:cell division site"/>
    <property type="evidence" value="ECO:0007669"/>
    <property type="project" value="TreeGrafter"/>
</dbReference>
<dbReference type="EMBL" id="CAESGF010000003">
    <property type="protein sequence ID" value="CAB4362913.1"/>
    <property type="molecule type" value="Genomic_DNA"/>
</dbReference>
<dbReference type="EMBL" id="CAEZYF010000003">
    <property type="protein sequence ID" value="CAB4711453.1"/>
    <property type="molecule type" value="Genomic_DNA"/>
</dbReference>
<feature type="transmembrane region" description="Helical" evidence="6">
    <location>
        <begin position="16"/>
        <end position="35"/>
    </location>
</feature>
<feature type="transmembrane region" description="Helical" evidence="6">
    <location>
        <begin position="41"/>
        <end position="62"/>
    </location>
</feature>
<feature type="transmembrane region" description="Helical" evidence="6">
    <location>
        <begin position="401"/>
        <end position="420"/>
    </location>
</feature>
<dbReference type="EMBL" id="CAFAAV010000008">
    <property type="protein sequence ID" value="CAB4802335.1"/>
    <property type="molecule type" value="Genomic_DNA"/>
</dbReference>
<sequence>MTQPSPLAAARRRSELGLVLMAAGISAVGYVLASFGKNATMPATIVPFLVALLAMLIAANVATRFLARGADATLLPIAVLLHGIGYVMIARLSDRRAALQTTWSFIAVVAFVATLLLVQRPPDLARYKWTFLFLGAGALMAPLVPGLGTSVGGARIWVSIGPIHIQPGEFAKIALALFFAAYLADTRELIAAGTRKLGPLRIPEMRYLLPITGAWAFAVAVMVAEKDLGSALLFFTLFTVMMWVATERAVFMVLGVLLFALAAYIAWRLFPVVRLRVDLWRNPWSQYEGKGYQPAQAMYAFANGGVGGTGLGLGSPNKIPAASTDYVYAAIGEELGLVGATAIIIAFLLLLGAGLRIAVRAERAFEKLLATGLTTIIAMQAFIIIGGVLRLIPLTGITLPFVSYGGSSLLSNYVLLAILLRISDSGARQRGEVPDELTISERLEARRLRLTTVSERPGEQPGEQVGA</sequence>
<comment type="subcellular location">
    <subcellularLocation>
        <location evidence="1">Membrane</location>
        <topology evidence="1">Multi-pass membrane protein</topology>
    </subcellularLocation>
</comment>
<feature type="transmembrane region" description="Helical" evidence="6">
    <location>
        <begin position="250"/>
        <end position="270"/>
    </location>
</feature>
<protein>
    <submittedName>
        <fullName evidence="10">Unannotated protein</fullName>
    </submittedName>
</protein>
<dbReference type="GO" id="GO:0051301">
    <property type="term" value="P:cell division"/>
    <property type="evidence" value="ECO:0007669"/>
    <property type="project" value="InterPro"/>
</dbReference>
<reference evidence="10" key="1">
    <citation type="submission" date="2020-05" db="EMBL/GenBank/DDBJ databases">
        <authorList>
            <person name="Chiriac C."/>
            <person name="Salcher M."/>
            <person name="Ghai R."/>
            <person name="Kavagutti S V."/>
        </authorList>
    </citation>
    <scope>NUCLEOTIDE SEQUENCE</scope>
</reference>
<dbReference type="GO" id="GO:0015648">
    <property type="term" value="F:lipid-linked peptidoglycan transporter activity"/>
    <property type="evidence" value="ECO:0007669"/>
    <property type="project" value="TreeGrafter"/>
</dbReference>
<feature type="transmembrane region" description="Helical" evidence="6">
    <location>
        <begin position="368"/>
        <end position="389"/>
    </location>
</feature>
<dbReference type="EMBL" id="CAFBMT010000003">
    <property type="protein sequence ID" value="CAB4919087.1"/>
    <property type="molecule type" value="Genomic_DNA"/>
</dbReference>
<proteinExistence type="predicted"/>
<dbReference type="EMBL" id="CAFBIY010000025">
    <property type="protein sequence ID" value="CAB4848296.1"/>
    <property type="molecule type" value="Genomic_DNA"/>
</dbReference>
<evidence type="ECO:0000313" key="10">
    <source>
        <dbReference type="EMBL" id="CAB4848296.1"/>
    </source>
</evidence>
<dbReference type="PANTHER" id="PTHR30474">
    <property type="entry name" value="CELL CYCLE PROTEIN"/>
    <property type="match status" value="1"/>
</dbReference>
<evidence type="ECO:0000313" key="11">
    <source>
        <dbReference type="EMBL" id="CAB4919087.1"/>
    </source>
</evidence>
<keyword evidence="4 6" id="KW-1133">Transmembrane helix</keyword>
<feature type="transmembrane region" description="Helical" evidence="6">
    <location>
        <begin position="205"/>
        <end position="222"/>
    </location>
</feature>
<feature type="transmembrane region" description="Helical" evidence="6">
    <location>
        <begin position="335"/>
        <end position="356"/>
    </location>
</feature>
<dbReference type="AlphaFoldDB" id="A0A6J7BRD4"/>
<keyword evidence="2 6" id="KW-0812">Transmembrane</keyword>
<dbReference type="GO" id="GO:0008360">
    <property type="term" value="P:regulation of cell shape"/>
    <property type="evidence" value="ECO:0007669"/>
    <property type="project" value="UniProtKB-KW"/>
</dbReference>
<feature type="transmembrane region" description="Helical" evidence="6">
    <location>
        <begin position="163"/>
        <end position="184"/>
    </location>
</feature>
<feature type="transmembrane region" description="Helical" evidence="6">
    <location>
        <begin position="228"/>
        <end position="245"/>
    </location>
</feature>
<keyword evidence="3" id="KW-0133">Cell shape</keyword>
<feature type="transmembrane region" description="Helical" evidence="6">
    <location>
        <begin position="98"/>
        <end position="118"/>
    </location>
</feature>
<dbReference type="PANTHER" id="PTHR30474:SF3">
    <property type="entry name" value="PEPTIDOGLYCAN GLYCOSYLTRANSFERASE RODA"/>
    <property type="match status" value="1"/>
</dbReference>
<organism evidence="10">
    <name type="scientific">freshwater metagenome</name>
    <dbReference type="NCBI Taxonomy" id="449393"/>
    <lineage>
        <taxon>unclassified sequences</taxon>
        <taxon>metagenomes</taxon>
        <taxon>ecological metagenomes</taxon>
    </lineage>
</organism>